<dbReference type="HOGENOM" id="CLU_830602_0_0_2"/>
<dbReference type="EMBL" id="CP007264">
    <property type="protein sequence ID" value="AHL22643.1"/>
    <property type="molecule type" value="Genomic_DNA"/>
</dbReference>
<gene>
    <name evidence="1" type="ORF">BD01_1025</name>
</gene>
<evidence type="ECO:0000313" key="2">
    <source>
        <dbReference type="Proteomes" id="UP000019434"/>
    </source>
</evidence>
<dbReference type="KEGG" id="tnu:BD01_1025"/>
<proteinExistence type="predicted"/>
<reference evidence="1 2" key="1">
    <citation type="submission" date="2014-02" db="EMBL/GenBank/DDBJ databases">
        <title>Genome Sequence of an Hyperthermophilic Archaeon, Thermococcus nautili 30-1, producing viral vesicles.</title>
        <authorList>
            <person name="Oberto J."/>
            <person name="Gaudin M."/>
            <person name="Cossu M."/>
            <person name="Gorlas A."/>
            <person name="Slesarev A."/>
            <person name="Marguet E."/>
            <person name="Forterre P."/>
        </authorList>
    </citation>
    <scope>NUCLEOTIDE SEQUENCE [LARGE SCALE GENOMIC DNA]</scope>
    <source>
        <strain evidence="1 2">30-1</strain>
    </source>
</reference>
<name>W8NTQ0_9EURY</name>
<dbReference type="Proteomes" id="UP000019434">
    <property type="component" value="Chromosome"/>
</dbReference>
<dbReference type="AlphaFoldDB" id="W8NTQ0"/>
<dbReference type="Gene3D" id="3.40.50.10770">
    <property type="entry name" value="Hypothetical protein VC1899 like domain (Restriction endonuclease-like)"/>
    <property type="match status" value="1"/>
</dbReference>
<sequence length="334" mass="39429">MEENKKKNTTNTYQALVMLGNINRETVDSVLNIVQQKYPTIEHVFLIDTRDSYKANLFELIHKRLGSHVTITHTVLPEDVRSAYERIVNVIEAAVKLYQKESILVDLTNGTKIHSSALYAISSLIGIDSMYQLVRSYETKDEIKYELEYKQIPKFDKIEILPKVGYFEIVYYLLELEEVFKNIPEASFIEYAYTKIRDGILEYFEIKTKNDNDYQRSLAETVKWVERSINILYEFVEEITNKKFNENNTTGKLRRIKTEIKKNNIPINHLKYLRGIPHLLELLWEYRHIPAHQSNIMYKISSQEAMIAIEASLEIFRRIKQDHDLFEKFTSVEL</sequence>
<organism evidence="1 2">
    <name type="scientific">Thermococcus nautili</name>
    <dbReference type="NCBI Taxonomy" id="195522"/>
    <lineage>
        <taxon>Archaea</taxon>
        <taxon>Methanobacteriati</taxon>
        <taxon>Methanobacteriota</taxon>
        <taxon>Thermococci</taxon>
        <taxon>Thermococcales</taxon>
        <taxon>Thermococcaceae</taxon>
        <taxon>Thermococcus</taxon>
    </lineage>
</organism>
<accession>W8NTQ0</accession>
<dbReference type="STRING" id="195522.BD01_1025"/>
<keyword evidence="2" id="KW-1185">Reference proteome</keyword>
<evidence type="ECO:0000313" key="1">
    <source>
        <dbReference type="EMBL" id="AHL22643.1"/>
    </source>
</evidence>
<protein>
    <submittedName>
        <fullName evidence="1">Uncharacterized protein</fullName>
    </submittedName>
</protein>